<feature type="compositionally biased region" description="Basic residues" evidence="1">
    <location>
        <begin position="568"/>
        <end position="582"/>
    </location>
</feature>
<keyword evidence="3" id="KW-1185">Reference proteome</keyword>
<proteinExistence type="predicted"/>
<accession>A0A165K5L3</accession>
<reference evidence="2 3" key="1">
    <citation type="journal article" date="2016" name="Mol. Biol. Evol.">
        <title>Comparative Genomics of Early-Diverging Mushroom-Forming Fungi Provides Insights into the Origins of Lignocellulose Decay Capabilities.</title>
        <authorList>
            <person name="Nagy L.G."/>
            <person name="Riley R."/>
            <person name="Tritt A."/>
            <person name="Adam C."/>
            <person name="Daum C."/>
            <person name="Floudas D."/>
            <person name="Sun H."/>
            <person name="Yadav J.S."/>
            <person name="Pangilinan J."/>
            <person name="Larsson K.H."/>
            <person name="Matsuura K."/>
            <person name="Barry K."/>
            <person name="Labutti K."/>
            <person name="Kuo R."/>
            <person name="Ohm R.A."/>
            <person name="Bhattacharya S.S."/>
            <person name="Shirouzu T."/>
            <person name="Yoshinaga Y."/>
            <person name="Martin F.M."/>
            <person name="Grigoriev I.V."/>
            <person name="Hibbett D.S."/>
        </authorList>
    </citation>
    <scope>NUCLEOTIDE SEQUENCE [LARGE SCALE GENOMIC DNA]</scope>
    <source>
        <strain evidence="2 3">HHB12733</strain>
    </source>
</reference>
<evidence type="ECO:0000256" key="1">
    <source>
        <dbReference type="SAM" id="MobiDB-lite"/>
    </source>
</evidence>
<organism evidence="2 3">
    <name type="scientific">Calocera cornea HHB12733</name>
    <dbReference type="NCBI Taxonomy" id="1353952"/>
    <lineage>
        <taxon>Eukaryota</taxon>
        <taxon>Fungi</taxon>
        <taxon>Dikarya</taxon>
        <taxon>Basidiomycota</taxon>
        <taxon>Agaricomycotina</taxon>
        <taxon>Dacrymycetes</taxon>
        <taxon>Dacrymycetales</taxon>
        <taxon>Dacrymycetaceae</taxon>
        <taxon>Calocera</taxon>
    </lineage>
</organism>
<dbReference type="InParanoid" id="A0A165K5L3"/>
<feature type="region of interest" description="Disordered" evidence="1">
    <location>
        <begin position="533"/>
        <end position="588"/>
    </location>
</feature>
<feature type="compositionally biased region" description="Polar residues" evidence="1">
    <location>
        <begin position="538"/>
        <end position="555"/>
    </location>
</feature>
<dbReference type="Proteomes" id="UP000076842">
    <property type="component" value="Unassembled WGS sequence"/>
</dbReference>
<name>A0A165K5L3_9BASI</name>
<evidence type="ECO:0000313" key="3">
    <source>
        <dbReference type="Proteomes" id="UP000076842"/>
    </source>
</evidence>
<protein>
    <submittedName>
        <fullName evidence="2">Uncharacterized protein</fullName>
    </submittedName>
</protein>
<evidence type="ECO:0000313" key="2">
    <source>
        <dbReference type="EMBL" id="KZT62713.1"/>
    </source>
</evidence>
<gene>
    <name evidence="2" type="ORF">CALCODRAFT_505468</name>
</gene>
<dbReference type="EMBL" id="KV423915">
    <property type="protein sequence ID" value="KZT62713.1"/>
    <property type="molecule type" value="Genomic_DNA"/>
</dbReference>
<sequence length="739" mass="83328">MSALHQDDADDMEGYRLAALRLTEKVQKDLWPVWGEAVTFMQSWRQPDWVYIPDEAENELREYCKIVALSDAGGNPPIGGPSGLDLGLLCRQQYYTDRYPFLTAFADCWSPPNDINLFTGVLPIVLTVGNERKAFSINQADRVRLLHADMWIALLDLMPPPPPLSTSHVGDVHLHLARTKAMWNFVFRSSGALGIQQSSGRLQARLLRDVLYSRDCIWTWSLNTSTTILKQQYVPDEFYSFAMGREPSLWLKAPSRKQAKVHQWWTETSFARQQYIELHLDADMFPELRSMLSPVGVWERPRSSGSIMWYLLVHTDGWVRYLLQCYLHRISPSKLALVMLIRLLNHLRTLLRPDEGIAIPIPGELLPEEALSTGLASFCRNMRGLLPHGSNRLDEAAWSATMYSKYKSVVSGDLNDEAAAERLSGACRLLGMFFASFDEEAVASCNAKFQAFLMRLLHKAHRLALTYPSLKDRLPDTQQISWQWRQEYAAICGYSDEATMEEADAYIIQLTTRMNAMSTDDNHASEEATATLARGTSDEVNSNNVEQDASPTAFQSDDEVPNGAGSLRRPKRKRASVRRRPKRLETTRRDASIIVNSDAAPTIRSAVPIMKDPRRGLWGILGQPIVLLHWTHLNRKALGLPQYTAAMGQAGWHDIVPEAIGPDKFLRDFVLRIGWVKVRWDDGVVLNVSVRTQKSTASLTQIRLRGAHTDVRHVSCDGPKLSLKALGTYGAFGKMALRA</sequence>
<dbReference type="AlphaFoldDB" id="A0A165K5L3"/>